<evidence type="ECO:0000256" key="2">
    <source>
        <dbReference type="ARBA" id="ARBA00007267"/>
    </source>
</evidence>
<feature type="compositionally biased region" description="Polar residues" evidence="4">
    <location>
        <begin position="504"/>
        <end position="530"/>
    </location>
</feature>
<sequence>MEQGRNQQHPQQLSSPPVLAAASEIKAPAVPSQQPKPAAPVMSVPRQWPIAFNPLKSSTEEKSVTPKKKKHCNCRNSKCLKMYCECFQELQYCDGCNCSNCGNIVGNENARNEAIEAIRQRNPSAFQPKIGNDSNTLNVRKDNSGAVPLVAKHHKGCHCKKSGCLKKYCECYQANVFCSKNCRCMHCKNSEGNKDTETSIQRDHASDRNHIEQAANIAFNGSVGSSGYICSLSRKRSHEDTQCVRINSEGSMPETQYQQGNHADVSMLPPCSTGFDGHNAANTKPYNPNYRSPLANTIHLSEVNDLVKQLVMVCRMAAATIADDETDLIAEEKGSQSNNGLSNGNCKQQDFKEASSMVILSEGCSDQPNIDETGSHRSKTLDFSRPASPTTQALMCDEQDATFGNEPASPTTQALMCEEQNTTFGNDYRSSFPLVSCDQDISEINAAQENLVLTGLREYLRVIITRGKINEHKSSLEAAMELDAQQHHGAPPALSATEDEEKSPPSSTIETPRTNQQPTPNGGSKDSIGS</sequence>
<evidence type="ECO:0000256" key="1">
    <source>
        <dbReference type="ARBA" id="ARBA00004123"/>
    </source>
</evidence>
<dbReference type="SMART" id="SM01114">
    <property type="entry name" value="CXC"/>
    <property type="match status" value="2"/>
</dbReference>
<dbReference type="AlphaFoldDB" id="A0A3L6EG54"/>
<dbReference type="SMR" id="A0A3L6EG54"/>
<dbReference type="PANTHER" id="PTHR12446">
    <property type="entry name" value="TESMIN/TSO1-RELATED"/>
    <property type="match status" value="1"/>
</dbReference>
<dbReference type="PROSITE" id="PS51634">
    <property type="entry name" value="CRC"/>
    <property type="match status" value="1"/>
</dbReference>
<dbReference type="OrthoDB" id="6283463at2759"/>
<evidence type="ECO:0000256" key="4">
    <source>
        <dbReference type="SAM" id="MobiDB-lite"/>
    </source>
</evidence>
<dbReference type="KEGG" id="zma:100304343"/>
<dbReference type="EMBL" id="NCVQ01000006">
    <property type="protein sequence ID" value="PWZ19996.1"/>
    <property type="molecule type" value="Genomic_DNA"/>
</dbReference>
<feature type="region of interest" description="Disordered" evidence="4">
    <location>
        <begin position="364"/>
        <end position="388"/>
    </location>
</feature>
<feature type="compositionally biased region" description="Polar residues" evidence="4">
    <location>
        <begin position="1"/>
        <end position="15"/>
    </location>
</feature>
<dbReference type="GO" id="GO:0005634">
    <property type="term" value="C:nucleus"/>
    <property type="evidence" value="ECO:0007669"/>
    <property type="project" value="UniProtKB-SubCell"/>
</dbReference>
<accession>A0A3L6EG54</accession>
<keyword evidence="3" id="KW-0539">Nucleus</keyword>
<evidence type="ECO:0000259" key="5">
    <source>
        <dbReference type="PROSITE" id="PS51634"/>
    </source>
</evidence>
<evidence type="ECO:0000313" key="7">
    <source>
        <dbReference type="Proteomes" id="UP000251960"/>
    </source>
</evidence>
<gene>
    <name evidence="6" type="primary">TCX5_0</name>
    <name evidence="6" type="ORF">Zm00014a_021372</name>
</gene>
<proteinExistence type="inferred from homology"/>
<dbReference type="PANTHER" id="PTHR12446:SF35">
    <property type="entry name" value="OS02G0274600 PROTEIN"/>
    <property type="match status" value="1"/>
</dbReference>
<dbReference type="InterPro" id="IPR033467">
    <property type="entry name" value="Tesmin/TSO1-like_CXC"/>
</dbReference>
<dbReference type="InterPro" id="IPR005172">
    <property type="entry name" value="CRC"/>
</dbReference>
<feature type="domain" description="CRC" evidence="5">
    <location>
        <begin position="68"/>
        <end position="192"/>
    </location>
</feature>
<dbReference type="Proteomes" id="UP000251960">
    <property type="component" value="Chromosome 5"/>
</dbReference>
<dbReference type="InterPro" id="IPR028307">
    <property type="entry name" value="Lin-54_fam"/>
</dbReference>
<comment type="subcellular location">
    <subcellularLocation>
        <location evidence="1">Nucleus</location>
    </subcellularLocation>
</comment>
<protein>
    <submittedName>
        <fullName evidence="6">Protein tesmin/TSO1-like CXC 5</fullName>
    </submittedName>
</protein>
<feature type="region of interest" description="Disordered" evidence="4">
    <location>
        <begin position="482"/>
        <end position="530"/>
    </location>
</feature>
<dbReference type="OMA" id="PWPMSFT"/>
<evidence type="ECO:0000313" key="6">
    <source>
        <dbReference type="EMBL" id="PWZ19996.1"/>
    </source>
</evidence>
<reference evidence="6 7" key="1">
    <citation type="journal article" date="2018" name="Nat. Genet.">
        <title>Extensive intraspecific gene order and gene structural variations between Mo17 and other maize genomes.</title>
        <authorList>
            <person name="Sun S."/>
            <person name="Zhou Y."/>
            <person name="Chen J."/>
            <person name="Shi J."/>
            <person name="Zhao H."/>
            <person name="Zhao H."/>
            <person name="Song W."/>
            <person name="Zhang M."/>
            <person name="Cui Y."/>
            <person name="Dong X."/>
            <person name="Liu H."/>
            <person name="Ma X."/>
            <person name="Jiao Y."/>
            <person name="Wang B."/>
            <person name="Wei X."/>
            <person name="Stein J.C."/>
            <person name="Glaubitz J.C."/>
            <person name="Lu F."/>
            <person name="Yu G."/>
            <person name="Liang C."/>
            <person name="Fengler K."/>
            <person name="Li B."/>
            <person name="Rafalski A."/>
            <person name="Schnable P.S."/>
            <person name="Ware D.H."/>
            <person name="Buckler E.S."/>
            <person name="Lai J."/>
        </authorList>
    </citation>
    <scope>NUCLEOTIDE SEQUENCE [LARGE SCALE GENOMIC DNA]</scope>
    <source>
        <strain evidence="7">cv. Missouri 17</strain>
        <tissue evidence="6">Seedling</tissue>
    </source>
</reference>
<organism evidence="6 7">
    <name type="scientific">Zea mays</name>
    <name type="common">Maize</name>
    <dbReference type="NCBI Taxonomy" id="4577"/>
    <lineage>
        <taxon>Eukaryota</taxon>
        <taxon>Viridiplantae</taxon>
        <taxon>Streptophyta</taxon>
        <taxon>Embryophyta</taxon>
        <taxon>Tracheophyta</taxon>
        <taxon>Spermatophyta</taxon>
        <taxon>Magnoliopsida</taxon>
        <taxon>Liliopsida</taxon>
        <taxon>Poales</taxon>
        <taxon>Poaceae</taxon>
        <taxon>PACMAD clade</taxon>
        <taxon>Panicoideae</taxon>
        <taxon>Andropogonodae</taxon>
        <taxon>Andropogoneae</taxon>
        <taxon>Tripsacinae</taxon>
        <taxon>Zea</taxon>
    </lineage>
</organism>
<comment type="caution">
    <text evidence="6">The sequence shown here is derived from an EMBL/GenBank/DDBJ whole genome shotgun (WGS) entry which is preliminary data.</text>
</comment>
<feature type="region of interest" description="Disordered" evidence="4">
    <location>
        <begin position="1"/>
        <end position="43"/>
    </location>
</feature>
<feature type="compositionally biased region" description="Basic and acidic residues" evidence="4">
    <location>
        <begin position="373"/>
        <end position="382"/>
    </location>
</feature>
<dbReference type="ExpressionAtlas" id="A0A3L6EG54">
    <property type="expression patterns" value="baseline and differential"/>
</dbReference>
<dbReference type="Pfam" id="PF03638">
    <property type="entry name" value="TCR"/>
    <property type="match status" value="2"/>
</dbReference>
<comment type="similarity">
    <text evidence="2">Belongs to the lin-54 family.</text>
</comment>
<name>A0A3L6EG54_MAIZE</name>
<evidence type="ECO:0000256" key="3">
    <source>
        <dbReference type="ARBA" id="ARBA00023242"/>
    </source>
</evidence>